<gene>
    <name evidence="1" type="ORF">LTR37_006092</name>
</gene>
<protein>
    <submittedName>
        <fullName evidence="1">Uncharacterized protein</fullName>
    </submittedName>
</protein>
<dbReference type="Proteomes" id="UP001281147">
    <property type="component" value="Unassembled WGS sequence"/>
</dbReference>
<evidence type="ECO:0000313" key="2">
    <source>
        <dbReference type="Proteomes" id="UP001281147"/>
    </source>
</evidence>
<dbReference type="EMBL" id="JAUTXU010000039">
    <property type="protein sequence ID" value="KAK3717037.1"/>
    <property type="molecule type" value="Genomic_DNA"/>
</dbReference>
<comment type="caution">
    <text evidence="1">The sequence shown here is derived from an EMBL/GenBank/DDBJ whole genome shotgun (WGS) entry which is preliminary data.</text>
</comment>
<keyword evidence="2" id="KW-1185">Reference proteome</keyword>
<proteinExistence type="predicted"/>
<name>A0ACC3NHW8_9PEZI</name>
<evidence type="ECO:0000313" key="1">
    <source>
        <dbReference type="EMBL" id="KAK3717037.1"/>
    </source>
</evidence>
<reference evidence="1" key="1">
    <citation type="submission" date="2023-07" db="EMBL/GenBank/DDBJ databases">
        <title>Black Yeasts Isolated from many extreme environments.</title>
        <authorList>
            <person name="Coleine C."/>
            <person name="Stajich J.E."/>
            <person name="Selbmann L."/>
        </authorList>
    </citation>
    <scope>NUCLEOTIDE SEQUENCE</scope>
    <source>
        <strain evidence="1">CCFEE 5714</strain>
    </source>
</reference>
<organism evidence="1 2">
    <name type="scientific">Vermiconidia calcicola</name>
    <dbReference type="NCBI Taxonomy" id="1690605"/>
    <lineage>
        <taxon>Eukaryota</taxon>
        <taxon>Fungi</taxon>
        <taxon>Dikarya</taxon>
        <taxon>Ascomycota</taxon>
        <taxon>Pezizomycotina</taxon>
        <taxon>Dothideomycetes</taxon>
        <taxon>Dothideomycetidae</taxon>
        <taxon>Mycosphaerellales</taxon>
        <taxon>Extremaceae</taxon>
        <taxon>Vermiconidia</taxon>
    </lineage>
</organism>
<accession>A0ACC3NHW8</accession>
<sequence>MANLFSFLNRLLPFATPGTPVLQDLLHLGVICTSLYFAPQIQERLLHRPDGEQHSGPTEDHIANVESDELRDAEREQGRHGDAGLNDANIADHDGRQENVYFQQEEQPEPIPEGQPGPARAPDTTAPRNVGAKKAKSLARRDQKRAYNEFMRSQGEAQRARDAEGAAEREAALAAEKERRKAAAVALEAKKTKEREQRREREEAERREEIRRRELAVSIMRQELEDSMMCDLFKVARQLGGDVDEEWVEQILRASGLIGRKGDVMTMISGMGWVVSVTANDMAKLYRTATDKRLGDEYGRVDYNDLGALLETAIRG</sequence>